<evidence type="ECO:0000256" key="1">
    <source>
        <dbReference type="SAM" id="MobiDB-lite"/>
    </source>
</evidence>
<keyword evidence="4" id="KW-1185">Reference proteome</keyword>
<proteinExistence type="predicted"/>
<gene>
    <name evidence="3" type="ORF">ACFPM8_15565</name>
</gene>
<evidence type="ECO:0000313" key="4">
    <source>
        <dbReference type="Proteomes" id="UP001596045"/>
    </source>
</evidence>
<feature type="compositionally biased region" description="Low complexity" evidence="1">
    <location>
        <begin position="72"/>
        <end position="88"/>
    </location>
</feature>
<protein>
    <submittedName>
        <fullName evidence="3">Uncharacterized protein</fullName>
    </submittedName>
</protein>
<reference evidence="4" key="1">
    <citation type="journal article" date="2019" name="Int. J. Syst. Evol. Microbiol.">
        <title>The Global Catalogue of Microorganisms (GCM) 10K type strain sequencing project: providing services to taxonomists for standard genome sequencing and annotation.</title>
        <authorList>
            <consortium name="The Broad Institute Genomics Platform"/>
            <consortium name="The Broad Institute Genome Sequencing Center for Infectious Disease"/>
            <person name="Wu L."/>
            <person name="Ma J."/>
        </authorList>
    </citation>
    <scope>NUCLEOTIDE SEQUENCE [LARGE SCALE GENOMIC DNA]</scope>
    <source>
        <strain evidence="4">JCM 17066</strain>
    </source>
</reference>
<organism evidence="3 4">
    <name type="scientific">Paraherbaspirillum soli</name>
    <dbReference type="NCBI Taxonomy" id="631222"/>
    <lineage>
        <taxon>Bacteria</taxon>
        <taxon>Pseudomonadati</taxon>
        <taxon>Pseudomonadota</taxon>
        <taxon>Betaproteobacteria</taxon>
        <taxon>Burkholderiales</taxon>
        <taxon>Oxalobacteraceae</taxon>
        <taxon>Paraherbaspirillum</taxon>
    </lineage>
</organism>
<dbReference type="EMBL" id="JBHSMT010000026">
    <property type="protein sequence ID" value="MFC5475378.1"/>
    <property type="molecule type" value="Genomic_DNA"/>
</dbReference>
<accession>A0ABW0MAY5</accession>
<feature type="signal peptide" evidence="2">
    <location>
        <begin position="1"/>
        <end position="39"/>
    </location>
</feature>
<name>A0ABW0MAY5_9BURK</name>
<sequence>MKSSRQLQAATMLIAALISAAVLSIAVSPALTATSPVLASELPTVTIIGKRMSRAEKAAFAQPENTRNDKQTTLAKTEATTLTAPSVD</sequence>
<keyword evidence="2" id="KW-0732">Signal</keyword>
<feature type="region of interest" description="Disordered" evidence="1">
    <location>
        <begin position="58"/>
        <end position="88"/>
    </location>
</feature>
<evidence type="ECO:0000313" key="3">
    <source>
        <dbReference type="EMBL" id="MFC5475378.1"/>
    </source>
</evidence>
<evidence type="ECO:0000256" key="2">
    <source>
        <dbReference type="SAM" id="SignalP"/>
    </source>
</evidence>
<comment type="caution">
    <text evidence="3">The sequence shown here is derived from an EMBL/GenBank/DDBJ whole genome shotgun (WGS) entry which is preliminary data.</text>
</comment>
<dbReference type="RefSeq" id="WP_378998595.1">
    <property type="nucleotide sequence ID" value="NZ_JBHSMT010000026.1"/>
</dbReference>
<dbReference type="Proteomes" id="UP001596045">
    <property type="component" value="Unassembled WGS sequence"/>
</dbReference>
<feature type="chain" id="PRO_5045574479" evidence="2">
    <location>
        <begin position="40"/>
        <end position="88"/>
    </location>
</feature>